<dbReference type="PANTHER" id="PTHR33620:SF1">
    <property type="entry name" value="UREASE ACCESSORY PROTEIN F"/>
    <property type="match status" value="1"/>
</dbReference>
<keyword evidence="6" id="KW-1185">Reference proteome</keyword>
<dbReference type="InterPro" id="IPR038277">
    <property type="entry name" value="UreF_sf"/>
</dbReference>
<dbReference type="Pfam" id="PF01730">
    <property type="entry name" value="UreF"/>
    <property type="match status" value="1"/>
</dbReference>
<comment type="caution">
    <text evidence="5">The sequence shown here is derived from an EMBL/GenBank/DDBJ whole genome shotgun (WGS) entry which is preliminary data.</text>
</comment>
<evidence type="ECO:0000256" key="3">
    <source>
        <dbReference type="ARBA" id="ARBA00046339"/>
    </source>
</evidence>
<evidence type="ECO:0000256" key="1">
    <source>
        <dbReference type="ARBA" id="ARBA00022988"/>
    </source>
</evidence>
<sequence>MTSGSTFGSSLGASDPGVSLSEESDFETYLLLLLSDSNLPTGGFVASSGLESFHAHGLLHTIAKPPPNSHDTAGTSSSSATAKRMAPSQAELSSATLSFARSTLHSYSRSSFPFLVRVHACVAEYLDIAVQAQLSPNDAGAQGSATGGEASTALQACLDDVSRLDNSYHSLLLNHVARRASKAQGIALLTLYAKAFAKPIDLERQPFDGSRLGQRHAAPPQASDAHTSTQRAEERRIELAAQLVDRLKIDVRRSSAQAAGSAHVGPQGHLPICWGVFAACLGISLRKSVYLHLFLQARALFSSSIRLNTLGPYLAHQIMRFHMRTVVNDIIQEMDDAGCMVKNPHPTSSQTLQPPPAREVETGAYRIDDEPPPPAQVLRSRTGKPFRNTGSMASPAAQVAPAKIGTLRVGKGVLIAVDDDDPHQGWAWDWPEDQDPSSSAHDPEHGFWTTPSAPATTFPLGEIIQARHDQLHSRLFNS</sequence>
<evidence type="ECO:0000313" key="5">
    <source>
        <dbReference type="EMBL" id="SPO43503.1"/>
    </source>
</evidence>
<name>A0A5C3FGH6_PSEA2</name>
<dbReference type="Proteomes" id="UP000325008">
    <property type="component" value="Unassembled WGS sequence"/>
</dbReference>
<dbReference type="Gene3D" id="1.10.4190.10">
    <property type="entry name" value="Urease accessory protein UreF"/>
    <property type="match status" value="1"/>
</dbReference>
<dbReference type="GO" id="GO:0016151">
    <property type="term" value="F:nickel cation binding"/>
    <property type="evidence" value="ECO:0007669"/>
    <property type="project" value="InterPro"/>
</dbReference>
<dbReference type="OrthoDB" id="2550922at2759"/>
<gene>
    <name evidence="5" type="ORF">PSANT_01188</name>
</gene>
<keyword evidence="2" id="KW-0143">Chaperone</keyword>
<dbReference type="PANTHER" id="PTHR33620">
    <property type="entry name" value="UREASE ACCESSORY PROTEIN F"/>
    <property type="match status" value="1"/>
</dbReference>
<accession>A0A5C3FGH6</accession>
<feature type="region of interest" description="Disordered" evidence="4">
    <location>
        <begin position="208"/>
        <end position="231"/>
    </location>
</feature>
<proteinExistence type="inferred from homology"/>
<comment type="similarity">
    <text evidence="3">Belongs to the UreF family.</text>
</comment>
<dbReference type="RefSeq" id="XP_014658869.1">
    <property type="nucleotide sequence ID" value="XM_014803383.1"/>
</dbReference>
<evidence type="ECO:0000256" key="4">
    <source>
        <dbReference type="SAM" id="MobiDB-lite"/>
    </source>
</evidence>
<dbReference type="InterPro" id="IPR002639">
    <property type="entry name" value="UreF"/>
</dbReference>
<evidence type="ECO:0000256" key="2">
    <source>
        <dbReference type="ARBA" id="ARBA00023186"/>
    </source>
</evidence>
<keyword evidence="1" id="KW-0996">Nickel insertion</keyword>
<feature type="region of interest" description="Disordered" evidence="4">
    <location>
        <begin position="63"/>
        <end position="87"/>
    </location>
</feature>
<protein>
    <submittedName>
        <fullName evidence="5">Uncharacterized protein</fullName>
    </submittedName>
</protein>
<feature type="compositionally biased region" description="Low complexity" evidence="4">
    <location>
        <begin position="72"/>
        <end position="82"/>
    </location>
</feature>
<evidence type="ECO:0000313" key="6">
    <source>
        <dbReference type="Proteomes" id="UP000325008"/>
    </source>
</evidence>
<dbReference type="AlphaFoldDB" id="A0A5C3FGH6"/>
<feature type="region of interest" description="Disordered" evidence="4">
    <location>
        <begin position="430"/>
        <end position="454"/>
    </location>
</feature>
<reference evidence="5" key="1">
    <citation type="submission" date="2018-03" db="EMBL/GenBank/DDBJ databases">
        <authorList>
            <person name="Guldener U."/>
        </authorList>
    </citation>
    <scope>NUCLEOTIDE SEQUENCE [LARGE SCALE GENOMIC DNA]</scope>
    <source>
        <strain evidence="5">ATCC34888</strain>
    </source>
</reference>
<organism evidence="5 6">
    <name type="scientific">Pseudozyma antarctica</name>
    <name type="common">Yeast</name>
    <name type="synonym">Candida antarctica</name>
    <dbReference type="NCBI Taxonomy" id="84753"/>
    <lineage>
        <taxon>Eukaryota</taxon>
        <taxon>Fungi</taxon>
        <taxon>Dikarya</taxon>
        <taxon>Basidiomycota</taxon>
        <taxon>Ustilaginomycotina</taxon>
        <taxon>Ustilaginomycetes</taxon>
        <taxon>Ustilaginales</taxon>
        <taxon>Ustilaginaceae</taxon>
        <taxon>Moesziomyces</taxon>
    </lineage>
</organism>
<dbReference type="EMBL" id="OOIQ01000002">
    <property type="protein sequence ID" value="SPO43503.1"/>
    <property type="molecule type" value="Genomic_DNA"/>
</dbReference>